<feature type="transmembrane region" description="Helical" evidence="1">
    <location>
        <begin position="74"/>
        <end position="98"/>
    </location>
</feature>
<organism evidence="2 3">
    <name type="scientific">Bacillus albus</name>
    <dbReference type="NCBI Taxonomy" id="2026189"/>
    <lineage>
        <taxon>Bacteria</taxon>
        <taxon>Bacillati</taxon>
        <taxon>Bacillota</taxon>
        <taxon>Bacilli</taxon>
        <taxon>Bacillales</taxon>
        <taxon>Bacillaceae</taxon>
        <taxon>Bacillus</taxon>
        <taxon>Bacillus cereus group</taxon>
    </lineage>
</organism>
<reference evidence="2 3" key="1">
    <citation type="submission" date="2016-06" db="EMBL/GenBank/DDBJ databases">
        <title>First insights into the genetic diversity and population structure of in the Bacillus cereus group bacteria from diverse marine environments.</title>
        <authorList>
            <person name="Liu Y."/>
            <person name="Lai Q."/>
            <person name="Shao Z."/>
        </authorList>
    </citation>
    <scope>NUCLEOTIDE SEQUENCE [LARGE SCALE GENOMIC DNA]</scope>
    <source>
        <strain evidence="2 3">N35-10-2</strain>
    </source>
</reference>
<keyword evidence="1" id="KW-0472">Membrane</keyword>
<evidence type="ECO:0000313" key="3">
    <source>
        <dbReference type="Proteomes" id="UP000181873"/>
    </source>
</evidence>
<dbReference type="EMBL" id="MAOE01000085">
    <property type="protein sequence ID" value="OJD64165.1"/>
    <property type="molecule type" value="Genomic_DNA"/>
</dbReference>
<accession>A0A1J9UJA4</accession>
<keyword evidence="1" id="KW-0812">Transmembrane</keyword>
<protein>
    <submittedName>
        <fullName evidence="2">Uncharacterized protein</fullName>
    </submittedName>
</protein>
<proteinExistence type="predicted"/>
<dbReference type="Proteomes" id="UP000181873">
    <property type="component" value="Unassembled WGS sequence"/>
</dbReference>
<feature type="transmembrane region" description="Helical" evidence="1">
    <location>
        <begin position="7"/>
        <end position="27"/>
    </location>
</feature>
<sequence>MKHTINFWSFIFSFICVALFFLYLEVWSPKMNETIMNTIYFHPLFVLLVLTLVTFFVGMIGFSKINNWKAMLRSIITVFLTFSLSVFLAIILFVGYGLS</sequence>
<evidence type="ECO:0000256" key="1">
    <source>
        <dbReference type="SAM" id="Phobius"/>
    </source>
</evidence>
<name>A0A1J9UJA4_9BACI</name>
<dbReference type="RefSeq" id="WP_048529710.1">
    <property type="nucleotide sequence ID" value="NZ_CBCSIO010000056.1"/>
</dbReference>
<keyword evidence="1" id="KW-1133">Transmembrane helix</keyword>
<comment type="caution">
    <text evidence="2">The sequence shown here is derived from an EMBL/GenBank/DDBJ whole genome shotgun (WGS) entry which is preliminary data.</text>
</comment>
<evidence type="ECO:0000313" key="2">
    <source>
        <dbReference type="EMBL" id="OJD64165.1"/>
    </source>
</evidence>
<feature type="transmembrane region" description="Helical" evidence="1">
    <location>
        <begin position="39"/>
        <end position="62"/>
    </location>
</feature>
<gene>
    <name evidence="2" type="ORF">BAU25_11975</name>
</gene>
<dbReference type="AlphaFoldDB" id="A0A1J9UJA4"/>